<gene>
    <name evidence="5" type="ORF">BCR42DRAFT_353212</name>
</gene>
<comment type="subcellular location">
    <subcellularLocation>
        <location evidence="1">Membrane</location>
        <topology evidence="1">Multi-pass membrane protein</topology>
    </subcellularLocation>
</comment>
<feature type="transmembrane region" description="Helical" evidence="3">
    <location>
        <begin position="292"/>
        <end position="312"/>
    </location>
</feature>
<evidence type="ECO:0000256" key="1">
    <source>
        <dbReference type="ARBA" id="ARBA00004141"/>
    </source>
</evidence>
<evidence type="ECO:0000256" key="3">
    <source>
        <dbReference type="SAM" id="Phobius"/>
    </source>
</evidence>
<dbReference type="Gene3D" id="1.20.1250.20">
    <property type="entry name" value="MFS general substrate transporter like domains"/>
    <property type="match status" value="2"/>
</dbReference>
<keyword evidence="3" id="KW-1133">Transmembrane helix</keyword>
<feature type="transmembrane region" description="Helical" evidence="3">
    <location>
        <begin position="318"/>
        <end position="340"/>
    </location>
</feature>
<dbReference type="InterPro" id="IPR020846">
    <property type="entry name" value="MFS_dom"/>
</dbReference>
<feature type="transmembrane region" description="Helical" evidence="3">
    <location>
        <begin position="123"/>
        <end position="142"/>
    </location>
</feature>
<dbReference type="InterPro" id="IPR011701">
    <property type="entry name" value="MFS"/>
</dbReference>
<dbReference type="EMBL" id="MCGE01000013">
    <property type="protein sequence ID" value="ORZ15127.1"/>
    <property type="molecule type" value="Genomic_DNA"/>
</dbReference>
<feature type="transmembrane region" description="Helical" evidence="3">
    <location>
        <begin position="255"/>
        <end position="280"/>
    </location>
</feature>
<feature type="transmembrane region" description="Helical" evidence="3">
    <location>
        <begin position="6"/>
        <end position="26"/>
    </location>
</feature>
<dbReference type="InterPro" id="IPR036259">
    <property type="entry name" value="MFS_trans_sf"/>
</dbReference>
<comment type="similarity">
    <text evidence="2">Belongs to the major facilitator superfamily. Monocarboxylate porter (TC 2.A.1.13) family.</text>
</comment>
<proteinExistence type="inferred from homology"/>
<dbReference type="PROSITE" id="PS50850">
    <property type="entry name" value="MFS"/>
    <property type="match status" value="1"/>
</dbReference>
<feature type="transmembrane region" description="Helical" evidence="3">
    <location>
        <begin position="58"/>
        <end position="78"/>
    </location>
</feature>
<dbReference type="PANTHER" id="PTHR11360:SF284">
    <property type="entry name" value="EG:103B4.3 PROTEIN-RELATED"/>
    <property type="match status" value="1"/>
</dbReference>
<dbReference type="GO" id="GO:0016020">
    <property type="term" value="C:membrane"/>
    <property type="evidence" value="ECO:0007669"/>
    <property type="project" value="UniProtKB-SubCell"/>
</dbReference>
<dbReference type="PANTHER" id="PTHR11360">
    <property type="entry name" value="MONOCARBOXYLATE TRANSPORTER"/>
    <property type="match status" value="1"/>
</dbReference>
<evidence type="ECO:0000313" key="5">
    <source>
        <dbReference type="EMBL" id="ORZ15127.1"/>
    </source>
</evidence>
<dbReference type="InterPro" id="IPR050327">
    <property type="entry name" value="Proton-linked_MCT"/>
</dbReference>
<name>A0A1X2IEH4_9FUNG</name>
<feature type="transmembrane region" description="Helical" evidence="3">
    <location>
        <begin position="229"/>
        <end position="249"/>
    </location>
</feature>
<dbReference type="GO" id="GO:0022857">
    <property type="term" value="F:transmembrane transporter activity"/>
    <property type="evidence" value="ECO:0007669"/>
    <property type="project" value="InterPro"/>
</dbReference>
<protein>
    <submittedName>
        <fullName evidence="5">Major facilitator superfamily domain-containing protein</fullName>
    </submittedName>
</protein>
<dbReference type="OrthoDB" id="6499973at2759"/>
<sequence length="353" mass="37925">MTNLSWIGSLWFALTNITGPFHVYLCGKVGYKWMLGVACILSGFSMMMASISSSIWHLYLTQGVLSGIASSLAWFPCISGPQQWFSSRRGLAVGLAISGSGIGGLVITNVIRAAIESVGYQWSLRILGFMQMGLLAISFLTVKQLNPIPRDVPLIDTSTFKNKSFWVLFSIHFIGNFAFYSPSSFVPSYAESLGLPSIISTNLSGVMSGLMVVGKITNGVLSDYIGRKNVTCMVTIMCGVVCLAVWYTAETAASLWAFVVLFGLFGGGYVTCVSSVIIECVGVELVESANGWLYFAWIFGGLFGQPISAAIIDHNGGSYKGAIIFGGVLFLFAGLMAALLRFMHSGPKLFVKA</sequence>
<dbReference type="AlphaFoldDB" id="A0A1X2IEH4"/>
<feature type="transmembrane region" description="Helical" evidence="3">
    <location>
        <begin position="33"/>
        <end position="52"/>
    </location>
</feature>
<evidence type="ECO:0000256" key="2">
    <source>
        <dbReference type="ARBA" id="ARBA00006727"/>
    </source>
</evidence>
<evidence type="ECO:0000259" key="4">
    <source>
        <dbReference type="PROSITE" id="PS50850"/>
    </source>
</evidence>
<organism evidence="5 6">
    <name type="scientific">Absidia repens</name>
    <dbReference type="NCBI Taxonomy" id="90262"/>
    <lineage>
        <taxon>Eukaryota</taxon>
        <taxon>Fungi</taxon>
        <taxon>Fungi incertae sedis</taxon>
        <taxon>Mucoromycota</taxon>
        <taxon>Mucoromycotina</taxon>
        <taxon>Mucoromycetes</taxon>
        <taxon>Mucorales</taxon>
        <taxon>Cunninghamellaceae</taxon>
        <taxon>Absidia</taxon>
    </lineage>
</organism>
<keyword evidence="3" id="KW-0472">Membrane</keyword>
<comment type="caution">
    <text evidence="5">The sequence shown here is derived from an EMBL/GenBank/DDBJ whole genome shotgun (WGS) entry which is preliminary data.</text>
</comment>
<dbReference type="SUPFAM" id="SSF103473">
    <property type="entry name" value="MFS general substrate transporter"/>
    <property type="match status" value="1"/>
</dbReference>
<dbReference type="Pfam" id="PF07690">
    <property type="entry name" value="MFS_1"/>
    <property type="match status" value="1"/>
</dbReference>
<feature type="transmembrane region" description="Helical" evidence="3">
    <location>
        <begin position="90"/>
        <end position="111"/>
    </location>
</feature>
<keyword evidence="6" id="KW-1185">Reference proteome</keyword>
<feature type="transmembrane region" description="Helical" evidence="3">
    <location>
        <begin position="163"/>
        <end position="181"/>
    </location>
</feature>
<evidence type="ECO:0000313" key="6">
    <source>
        <dbReference type="Proteomes" id="UP000193560"/>
    </source>
</evidence>
<feature type="domain" description="Major facilitator superfamily (MFS) profile" evidence="4">
    <location>
        <begin position="1"/>
        <end position="345"/>
    </location>
</feature>
<keyword evidence="3" id="KW-0812">Transmembrane</keyword>
<feature type="transmembrane region" description="Helical" evidence="3">
    <location>
        <begin position="193"/>
        <end position="217"/>
    </location>
</feature>
<accession>A0A1X2IEH4</accession>
<dbReference type="Proteomes" id="UP000193560">
    <property type="component" value="Unassembled WGS sequence"/>
</dbReference>
<reference evidence="5 6" key="1">
    <citation type="submission" date="2016-07" db="EMBL/GenBank/DDBJ databases">
        <title>Pervasive Adenine N6-methylation of Active Genes in Fungi.</title>
        <authorList>
            <consortium name="DOE Joint Genome Institute"/>
            <person name="Mondo S.J."/>
            <person name="Dannebaum R.O."/>
            <person name="Kuo R.C."/>
            <person name="Labutti K."/>
            <person name="Haridas S."/>
            <person name="Kuo A."/>
            <person name="Salamov A."/>
            <person name="Ahrendt S.R."/>
            <person name="Lipzen A."/>
            <person name="Sullivan W."/>
            <person name="Andreopoulos W.B."/>
            <person name="Clum A."/>
            <person name="Lindquist E."/>
            <person name="Daum C."/>
            <person name="Ramamoorthy G.K."/>
            <person name="Gryganskyi A."/>
            <person name="Culley D."/>
            <person name="Magnuson J.K."/>
            <person name="James T.Y."/>
            <person name="O'Malley M.A."/>
            <person name="Stajich J.E."/>
            <person name="Spatafora J.W."/>
            <person name="Visel A."/>
            <person name="Grigoriev I.V."/>
        </authorList>
    </citation>
    <scope>NUCLEOTIDE SEQUENCE [LARGE SCALE GENOMIC DNA]</scope>
    <source>
        <strain evidence="5 6">NRRL 1336</strain>
    </source>
</reference>